<dbReference type="Pfam" id="PF00015">
    <property type="entry name" value="MCPsignal"/>
    <property type="match status" value="1"/>
</dbReference>
<organism evidence="10">
    <name type="scientific">hydrothermal vent metagenome</name>
    <dbReference type="NCBI Taxonomy" id="652676"/>
    <lineage>
        <taxon>unclassified sequences</taxon>
        <taxon>metagenomes</taxon>
        <taxon>ecological metagenomes</taxon>
    </lineage>
</organism>
<accession>A0A3B0XT23</accession>
<proteinExistence type="inferred from homology"/>
<keyword evidence="5" id="KW-0807">Transducer</keyword>
<evidence type="ECO:0000313" key="10">
    <source>
        <dbReference type="EMBL" id="VAW71428.1"/>
    </source>
</evidence>
<gene>
    <name evidence="10" type="ORF">MNBD_GAMMA12-3973</name>
</gene>
<comment type="similarity">
    <text evidence="6">Belongs to the methyl-accepting chemotaxis (MCP) protein family.</text>
</comment>
<evidence type="ECO:0000256" key="3">
    <source>
        <dbReference type="ARBA" id="ARBA00022989"/>
    </source>
</evidence>
<dbReference type="SUPFAM" id="SSF58104">
    <property type="entry name" value="Methyl-accepting chemotaxis protein (MCP) signaling domain"/>
    <property type="match status" value="1"/>
</dbReference>
<evidence type="ECO:0000256" key="6">
    <source>
        <dbReference type="ARBA" id="ARBA00029447"/>
    </source>
</evidence>
<dbReference type="PROSITE" id="PS50885">
    <property type="entry name" value="HAMP"/>
    <property type="match status" value="1"/>
</dbReference>
<dbReference type="PANTHER" id="PTHR32089">
    <property type="entry name" value="METHYL-ACCEPTING CHEMOTAXIS PROTEIN MCPB"/>
    <property type="match status" value="1"/>
</dbReference>
<dbReference type="InterPro" id="IPR003660">
    <property type="entry name" value="HAMP_dom"/>
</dbReference>
<keyword evidence="3 7" id="KW-1133">Transmembrane helix</keyword>
<evidence type="ECO:0000259" key="9">
    <source>
        <dbReference type="PROSITE" id="PS50885"/>
    </source>
</evidence>
<evidence type="ECO:0000256" key="4">
    <source>
        <dbReference type="ARBA" id="ARBA00023136"/>
    </source>
</evidence>
<sequence length="551" mass="59682">MDSQMNLNNKKVLMLKIDITAKFTIAIVLGVFLLMFVGNSLTFNEQQKELDGLLKSSNQTLTSITQIVENTSRVSEKKKIERQIALLKKIAASPIANLELDVLNEFAKVTIKDPNISYLGFTNKDGKILSSKGNSKVAGVQILKDEIKTEGILLGYIHIHYRYNELNKFIKSLKVIQANSVSQLKQAGSKLSSHTQLISIISTVAIGVCLTVMIIFLFKLMVTKRLSILESNLDDVAHGDGDLTKRIDESSSDIIGRIGSHYNTFVEKIRMTVTEVVAATSQLKSSSEQMRVQTEEAHTGLRSQNQEIDQAATAITEMSATVQEVARNAATAADAATSADNESREGMTIVRSTIQSIDELSNEVNSASEVINKLEKDSESIGAILDVIRGIAEQTNLLALNAAIEAARAGEQGRGFAVVADEVRTLASRTQKSTEEIHNMISLLQQGTANAVKVMEEGRSKASRSVEMAEKAGNSLQSITAAVSTITEMNTQIASAAEEQGAVSEEINRNILSVRELSINSTESFQATADSGEVLNGLAGTLEGLVSRFKV</sequence>
<feature type="domain" description="Methyl-accepting transducer" evidence="8">
    <location>
        <begin position="279"/>
        <end position="515"/>
    </location>
</feature>
<dbReference type="SMART" id="SM00283">
    <property type="entry name" value="MA"/>
    <property type="match status" value="1"/>
</dbReference>
<dbReference type="GO" id="GO:0004888">
    <property type="term" value="F:transmembrane signaling receptor activity"/>
    <property type="evidence" value="ECO:0007669"/>
    <property type="project" value="InterPro"/>
</dbReference>
<name>A0A3B0XT23_9ZZZZ</name>
<comment type="subcellular location">
    <subcellularLocation>
        <location evidence="1">Membrane</location>
        <topology evidence="1">Multi-pass membrane protein</topology>
    </subcellularLocation>
</comment>
<dbReference type="EMBL" id="UOFL01000021">
    <property type="protein sequence ID" value="VAW71428.1"/>
    <property type="molecule type" value="Genomic_DNA"/>
</dbReference>
<feature type="domain" description="HAMP" evidence="9">
    <location>
        <begin position="220"/>
        <end position="274"/>
    </location>
</feature>
<dbReference type="Gene3D" id="1.10.287.950">
    <property type="entry name" value="Methyl-accepting chemotaxis protein"/>
    <property type="match status" value="1"/>
</dbReference>
<feature type="transmembrane region" description="Helical" evidence="7">
    <location>
        <begin position="21"/>
        <end position="41"/>
    </location>
</feature>
<dbReference type="PRINTS" id="PR00260">
    <property type="entry name" value="CHEMTRNSDUCR"/>
</dbReference>
<dbReference type="PROSITE" id="PS50111">
    <property type="entry name" value="CHEMOTAXIS_TRANSDUC_2"/>
    <property type="match status" value="1"/>
</dbReference>
<dbReference type="CDD" id="cd11386">
    <property type="entry name" value="MCP_signal"/>
    <property type="match status" value="1"/>
</dbReference>
<dbReference type="PANTHER" id="PTHR32089:SF119">
    <property type="entry name" value="METHYL-ACCEPTING CHEMOTAXIS PROTEIN CTPL"/>
    <property type="match status" value="1"/>
</dbReference>
<dbReference type="SMART" id="SM00304">
    <property type="entry name" value="HAMP"/>
    <property type="match status" value="1"/>
</dbReference>
<evidence type="ECO:0000256" key="7">
    <source>
        <dbReference type="SAM" id="Phobius"/>
    </source>
</evidence>
<dbReference type="GO" id="GO:0007165">
    <property type="term" value="P:signal transduction"/>
    <property type="evidence" value="ECO:0007669"/>
    <property type="project" value="UniProtKB-KW"/>
</dbReference>
<evidence type="ECO:0000256" key="2">
    <source>
        <dbReference type="ARBA" id="ARBA00022692"/>
    </source>
</evidence>
<dbReference type="CDD" id="cd06225">
    <property type="entry name" value="HAMP"/>
    <property type="match status" value="1"/>
</dbReference>
<dbReference type="AlphaFoldDB" id="A0A3B0XT23"/>
<dbReference type="FunFam" id="1.10.287.950:FF:000001">
    <property type="entry name" value="Methyl-accepting chemotaxis sensory transducer"/>
    <property type="match status" value="1"/>
</dbReference>
<evidence type="ECO:0000256" key="5">
    <source>
        <dbReference type="ARBA" id="ARBA00023224"/>
    </source>
</evidence>
<dbReference type="InterPro" id="IPR004089">
    <property type="entry name" value="MCPsignal_dom"/>
</dbReference>
<dbReference type="GO" id="GO:0006935">
    <property type="term" value="P:chemotaxis"/>
    <property type="evidence" value="ECO:0007669"/>
    <property type="project" value="InterPro"/>
</dbReference>
<evidence type="ECO:0000256" key="1">
    <source>
        <dbReference type="ARBA" id="ARBA00004141"/>
    </source>
</evidence>
<keyword evidence="2 7" id="KW-0812">Transmembrane</keyword>
<dbReference type="GO" id="GO:0016020">
    <property type="term" value="C:membrane"/>
    <property type="evidence" value="ECO:0007669"/>
    <property type="project" value="UniProtKB-SubCell"/>
</dbReference>
<evidence type="ECO:0000259" key="8">
    <source>
        <dbReference type="PROSITE" id="PS50111"/>
    </source>
</evidence>
<keyword evidence="4 7" id="KW-0472">Membrane</keyword>
<protein>
    <submittedName>
        <fullName evidence="10">Methyl-accepting chemotaxis sensor/transducer protein</fullName>
    </submittedName>
</protein>
<feature type="transmembrane region" description="Helical" evidence="7">
    <location>
        <begin position="197"/>
        <end position="218"/>
    </location>
</feature>
<reference evidence="10" key="1">
    <citation type="submission" date="2018-06" db="EMBL/GenBank/DDBJ databases">
        <authorList>
            <person name="Zhirakovskaya E."/>
        </authorList>
    </citation>
    <scope>NUCLEOTIDE SEQUENCE</scope>
</reference>
<dbReference type="InterPro" id="IPR004090">
    <property type="entry name" value="Chemotax_Me-accpt_rcpt"/>
</dbReference>